<evidence type="ECO:0000256" key="5">
    <source>
        <dbReference type="SAM" id="MobiDB-lite"/>
    </source>
</evidence>
<sequence>MCNYTIVWSTTDTDLYWVHGKNGTGDELVGTAQNQENIWVQVSRNESNLSIFNFTCSASPEILIVGCSITNNTDLLADFCLEYNNTSPFNASYTEVIHVRNSADLPCVSPQKSATCVGNIHWWDMNTLTTTPKPISTSAQIQTTEPGNLNKEYNYIVDFIFYDNYIRNIQINASINVTNEPKCDYSFDLFNNEYDDNYLLYWNHGGDWQDGTAMDQENIWLEVRRNTSTLTISNFTCSAIPQIVTVGCSLTNNTDFLEGRCLEYNSTSPFDGYTNVINARKTIDSSCSSPNKSAKCVGSMHWWDMAPTPTSSPLQDLANQGVGLNNVTQVLNTTLGYSQMASNLSSNDIMDITTILKNSASLQGITAENSVQILSNIDSVMNAGEDQLKNSTNNLLNIFGTMVHNTNDTKVEYLKGQNLGFSSKKIDCSNLSTDDGLIDMGNVFETINSTSHIESTKNSGVIVPLSDLCQNTQLTHIFFTIYRDRKLFSPRRPHRTYGNQDDIQPVQDLDENALSKCSPQISVTADVPVVTATILNDRVEVSRIARDGIMANVQFNIENIPNPLHGKFQVTWWNTSSNQWASDQYCTITQRTDKLILAQCPHLTDFTVIVDGSLNDQIVCDEALSITGYIVNSFSVLSLLFLTTISILVFVPSEAVRNVLVIIRGEKRSGDLLFVTYYASLLLFYLMFLSFVHDNDYSTTGCVVIAVFMYFFILSAIMLNIIQGIRIIHTFLPFKIYKFFSIMVSPPAALTISFGIPAILCTLLATLNTSFFVRNDSFCWIRPDYIINGIIVPVSILLLNTAICTSFAAYKMFFFSNRCSDQVEHFDGEFWSKIVYIVLTELFLGAPWTNVYNLSPLHFSMFANDENCGILSRVCTFNLQKGETLQIKIVKIDQATKLLTFLYIDQNQEPQINAGKCPVTFPGLDPVRNCVAAEEIHSDTIGNSYLGDFCICGAPSADCSPTIANDSCISNQPWWHQDNPSSSTSTTPTTIVTTSRPSTTTKPSLTTESTSTSTSRSTPRSTSTSTSRSTPSSTSTTSQTSTSTTSMTSPTTSTLSSTTKISTTVTTTQSTPLPTTTQTTSTNFPPSPTSTPTLKNLSDSGVGINNVSTILNETLVYSKMGPNLNSTQVFEISTILYNSCNVPGLTVNNSLQILQNLDNILNVNEETFYQSGTSSSQLLSMLPSMVHNTENHRIDYLEGLNLGFTAKKVDCTNLDHDDGILDLGTRFELLNSSSKISETHQNSIVIPLSDLCGTQDLTHVFFTIYRQKSLFVGQQQYNIYNGKSTPLGKQTMILNGKNGMGNRVRRDAENQTQTPAPSACSRQTSLINSPVLSATILNNGVTLKTTTSQATMAVLKFNTTGIQKPLHGQLKVTWWDTGRQLWATDRQCTIISDENGIVTANCLHLTDFAIIVDAALNDPNVCDTALIDLGYVVNGFSIVALIFLSVYSIST</sequence>
<keyword evidence="2 6" id="KW-0812">Transmembrane</keyword>
<dbReference type="OrthoDB" id="5870749at2759"/>
<feature type="transmembrane region" description="Helical" evidence="6">
    <location>
        <begin position="785"/>
        <end position="810"/>
    </location>
</feature>
<feature type="transmembrane region" description="Helical" evidence="6">
    <location>
        <begin position="739"/>
        <end position="765"/>
    </location>
</feature>
<dbReference type="GO" id="GO:0016020">
    <property type="term" value="C:membrane"/>
    <property type="evidence" value="ECO:0007669"/>
    <property type="project" value="UniProtKB-SubCell"/>
</dbReference>
<keyword evidence="3 6" id="KW-1133">Transmembrane helix</keyword>
<dbReference type="EMBL" id="CANHGI010000002">
    <property type="protein sequence ID" value="CAI5440985.1"/>
    <property type="molecule type" value="Genomic_DNA"/>
</dbReference>
<feature type="transmembrane region" description="Helical" evidence="6">
    <location>
        <begin position="672"/>
        <end position="691"/>
    </location>
</feature>
<dbReference type="InterPro" id="IPR000203">
    <property type="entry name" value="GPS"/>
</dbReference>
<comment type="caution">
    <text evidence="7">The sequence shown here is derived from an EMBL/GenBank/DDBJ whole genome shotgun (WGS) entry which is preliminary data.</text>
</comment>
<dbReference type="Proteomes" id="UP001152747">
    <property type="component" value="Unassembled WGS sequence"/>
</dbReference>
<dbReference type="SMART" id="SM00303">
    <property type="entry name" value="GPS"/>
    <property type="match status" value="2"/>
</dbReference>
<evidence type="ECO:0000313" key="7">
    <source>
        <dbReference type="EMBL" id="CAI5440985.1"/>
    </source>
</evidence>
<evidence type="ECO:0008006" key="9">
    <source>
        <dbReference type="Google" id="ProtNLM"/>
    </source>
</evidence>
<evidence type="ECO:0000256" key="3">
    <source>
        <dbReference type="ARBA" id="ARBA00022989"/>
    </source>
</evidence>
<evidence type="ECO:0000256" key="4">
    <source>
        <dbReference type="ARBA" id="ARBA00023136"/>
    </source>
</evidence>
<organism evidence="7 8">
    <name type="scientific">Caenorhabditis angaria</name>
    <dbReference type="NCBI Taxonomy" id="860376"/>
    <lineage>
        <taxon>Eukaryota</taxon>
        <taxon>Metazoa</taxon>
        <taxon>Ecdysozoa</taxon>
        <taxon>Nematoda</taxon>
        <taxon>Chromadorea</taxon>
        <taxon>Rhabditida</taxon>
        <taxon>Rhabditina</taxon>
        <taxon>Rhabditomorpha</taxon>
        <taxon>Rhabditoidea</taxon>
        <taxon>Rhabditidae</taxon>
        <taxon>Peloderinae</taxon>
        <taxon>Caenorhabditis</taxon>
    </lineage>
</organism>
<evidence type="ECO:0000313" key="8">
    <source>
        <dbReference type="Proteomes" id="UP001152747"/>
    </source>
</evidence>
<feature type="region of interest" description="Disordered" evidence="5">
    <location>
        <begin position="977"/>
        <end position="1102"/>
    </location>
</feature>
<dbReference type="Gene3D" id="1.20.1070.10">
    <property type="entry name" value="Rhodopsin 7-helix transmembrane proteins"/>
    <property type="match status" value="1"/>
</dbReference>
<feature type="transmembrane region" description="Helical" evidence="6">
    <location>
        <begin position="1429"/>
        <end position="1449"/>
    </location>
</feature>
<protein>
    <recommendedName>
        <fullName evidence="9">GPS domain-containing protein</fullName>
    </recommendedName>
</protein>
<keyword evidence="4 6" id="KW-0472">Membrane</keyword>
<dbReference type="PANTHER" id="PTHR45692:SF1">
    <property type="entry name" value="G-PROTEIN COUPLED RECEPTORS FAMILY 2 PROFILE 2 DOMAIN-CONTAINING PROTEIN"/>
    <property type="match status" value="1"/>
</dbReference>
<feature type="transmembrane region" description="Helical" evidence="6">
    <location>
        <begin position="830"/>
        <end position="848"/>
    </location>
</feature>
<feature type="transmembrane region" description="Helical" evidence="6">
    <location>
        <begin position="697"/>
        <end position="719"/>
    </location>
</feature>
<reference evidence="7" key="1">
    <citation type="submission" date="2022-11" db="EMBL/GenBank/DDBJ databases">
        <authorList>
            <person name="Kikuchi T."/>
        </authorList>
    </citation>
    <scope>NUCLEOTIDE SEQUENCE</scope>
    <source>
        <strain evidence="7">PS1010</strain>
    </source>
</reference>
<feature type="transmembrane region" description="Helical" evidence="6">
    <location>
        <begin position="629"/>
        <end position="651"/>
    </location>
</feature>
<comment type="subcellular location">
    <subcellularLocation>
        <location evidence="1">Membrane</location>
    </subcellularLocation>
</comment>
<keyword evidence="8" id="KW-1185">Reference proteome</keyword>
<dbReference type="PANTHER" id="PTHR45692">
    <property type="entry name" value="G_PROTEIN_RECEP_F2_4 DOMAIN-CONTAINING PROTEIN"/>
    <property type="match status" value="1"/>
</dbReference>
<dbReference type="Gene3D" id="2.60.220.50">
    <property type="match status" value="2"/>
</dbReference>
<evidence type="ECO:0000256" key="6">
    <source>
        <dbReference type="SAM" id="Phobius"/>
    </source>
</evidence>
<feature type="compositionally biased region" description="Low complexity" evidence="5">
    <location>
        <begin position="980"/>
        <end position="1084"/>
    </location>
</feature>
<evidence type="ECO:0000256" key="2">
    <source>
        <dbReference type="ARBA" id="ARBA00022692"/>
    </source>
</evidence>
<proteinExistence type="predicted"/>
<gene>
    <name evidence="7" type="ORF">CAMP_LOCUS3622</name>
</gene>
<dbReference type="InterPro" id="IPR046338">
    <property type="entry name" value="GAIN_dom_sf"/>
</dbReference>
<evidence type="ECO:0000256" key="1">
    <source>
        <dbReference type="ARBA" id="ARBA00004370"/>
    </source>
</evidence>
<accession>A0A9P1IA54</accession>
<name>A0A9P1IA54_9PELO</name>